<dbReference type="Gene3D" id="3.10.310.30">
    <property type="match status" value="1"/>
</dbReference>
<dbReference type="Gene3D" id="3.90.1640.10">
    <property type="entry name" value="inorganic pyrophosphatase (n-terminal core)"/>
    <property type="match status" value="1"/>
</dbReference>
<evidence type="ECO:0000313" key="5">
    <source>
        <dbReference type="EMBL" id="CAC9933376.1"/>
    </source>
</evidence>
<dbReference type="GO" id="GO:0005886">
    <property type="term" value="C:plasma membrane"/>
    <property type="evidence" value="ECO:0007669"/>
    <property type="project" value="UniProtKB-SubCell"/>
</dbReference>
<dbReference type="SUPFAM" id="SSF55073">
    <property type="entry name" value="Nucleotide cyclase"/>
    <property type="match status" value="1"/>
</dbReference>
<sequence length="668" mass="74783">MDHRFSIKDYYLYLILIALLAVALFIYNPVLGTLGVIAGIISASYAYRTANKFNEILSDQFQSLHKDFEKVTERAIFSMPFPMVVTDRGGVIIWHNSHFATLVEGENLRGNVLQKEIPDLGQQSEEEGEGVRAVENGETVTIGDAPYATYRNIVDYQRSGKADTLCLYYFVDRSDFVDMERLYEDTSNVVMVVEVDNFDEVVDAAPTSKKPLLIAEIDHRINEYFRSKNALVRKFQEDMYLIVMRKMDMEPIVEEKFEILDLIREIDAGNSVNVTLSAGVSREGLAFIDAYKEADTCLDVALGRGGDQVVVRTEDTYAYFGGKSKAVEKRNKVKARVLGIALRQLIEKSPKVFAMGHSNPDMDAIGAAVGVMRAAKNQGKEGYIILKESNPSIEVLLKVMEQEEPDLYKCIISGERAEELLRQDDILILVDNHKPSFTEYPPILERTSNVVVVDHHRRGSEYVNDPVLNYVEPYASSTCELITEMLTYMYDDIELTEFEANALMSGIVVDTKNFTFKAGVRTFEAASALKRAGADMSKVRYFFEDDYDTIVSRAEVVHNARVIFDNIAISRLDGDMPNSVLVSAQAADELLGIHGIKASFVLNKKKDIVHISGRSFGEISVQLILEAMGGGGHLNMAGAQVKSDDIDAVEEQLIQAIEEYLEKGEKEE</sequence>
<dbReference type="PIRSF" id="PIRSF026583">
    <property type="entry name" value="YybT"/>
    <property type="match status" value="1"/>
</dbReference>
<keyword evidence="2" id="KW-0464">Manganese</keyword>
<dbReference type="AlphaFoldDB" id="A0A6V6Y5I6"/>
<comment type="caution">
    <text evidence="5">The sequence shown here is derived from an EMBL/GenBank/DDBJ whole genome shotgun (WGS) entry which is preliminary data.</text>
</comment>
<comment type="cofactor">
    <cofactor evidence="2">
        <name>Mn(2+)</name>
        <dbReference type="ChEBI" id="CHEBI:29035"/>
    </cofactor>
    <text evidence="2">For phosphodiesterase activity, probably binds 2 Mn(2+) per subunit.</text>
</comment>
<keyword evidence="3" id="KW-1133">Transmembrane helix</keyword>
<dbReference type="EC" id="3.1.4.-" evidence="1"/>
<evidence type="ECO:0000256" key="3">
    <source>
        <dbReference type="SAM" id="Phobius"/>
    </source>
</evidence>
<feature type="binding site" evidence="2">
    <location>
        <position position="431"/>
    </location>
    <ligand>
        <name>Mn(2+)</name>
        <dbReference type="ChEBI" id="CHEBI:29035"/>
        <label>1</label>
    </ligand>
</feature>
<dbReference type="Gene3D" id="3.30.450.20">
    <property type="entry name" value="PAS domain"/>
    <property type="match status" value="1"/>
</dbReference>
<dbReference type="GO" id="GO:0016787">
    <property type="term" value="F:hydrolase activity"/>
    <property type="evidence" value="ECO:0007669"/>
    <property type="project" value="UniProtKB-UniRule"/>
</dbReference>
<dbReference type="EMBL" id="CAIJCS010000020">
    <property type="protein sequence ID" value="CAC9933376.1"/>
    <property type="molecule type" value="Genomic_DNA"/>
</dbReference>
<dbReference type="Gene3D" id="3.30.70.270">
    <property type="match status" value="1"/>
</dbReference>
<comment type="subcellular location">
    <subcellularLocation>
        <location evidence="1">Cell membrane</location>
    </subcellularLocation>
</comment>
<dbReference type="PANTHER" id="PTHR47618">
    <property type="entry name" value="BIFUNCTIONAL OLIGORIBONUCLEASE AND PAP PHOSPHATASE NRNA"/>
    <property type="match status" value="1"/>
</dbReference>
<feature type="binding site" evidence="2">
    <location>
        <position position="455"/>
    </location>
    <ligand>
        <name>Mn(2+)</name>
        <dbReference type="ChEBI" id="CHEBI:29035"/>
        <label>2</label>
    </ligand>
</feature>
<dbReference type="InterPro" id="IPR038763">
    <property type="entry name" value="DHH_sf"/>
</dbReference>
<dbReference type="InterPro" id="IPR003156">
    <property type="entry name" value="DHHA1_dom"/>
</dbReference>
<dbReference type="Pfam" id="PF24898">
    <property type="entry name" value="GGDEF_GdpP"/>
    <property type="match status" value="1"/>
</dbReference>
<keyword evidence="1 3" id="KW-0472">Membrane</keyword>
<keyword evidence="6" id="KW-1185">Reference proteome</keyword>
<keyword evidence="1" id="KW-0378">Hydrolase</keyword>
<evidence type="ECO:0000313" key="6">
    <source>
        <dbReference type="Proteomes" id="UP000586454"/>
    </source>
</evidence>
<evidence type="ECO:0000256" key="2">
    <source>
        <dbReference type="PIRSR" id="PIRSR026583-50"/>
    </source>
</evidence>
<dbReference type="GO" id="GO:0046872">
    <property type="term" value="F:metal ion binding"/>
    <property type="evidence" value="ECO:0007669"/>
    <property type="project" value="UniProtKB-KW"/>
</dbReference>
<feature type="binding site" evidence="2">
    <location>
        <position position="361"/>
    </location>
    <ligand>
        <name>Mn(2+)</name>
        <dbReference type="ChEBI" id="CHEBI:29035"/>
        <label>1</label>
    </ligand>
</feature>
<feature type="binding site" evidence="2">
    <location>
        <position position="431"/>
    </location>
    <ligand>
        <name>Mn(2+)</name>
        <dbReference type="ChEBI" id="CHEBI:29035"/>
        <label>2</label>
    </ligand>
</feature>
<dbReference type="InterPro" id="IPR029787">
    <property type="entry name" value="Nucleotide_cyclase"/>
</dbReference>
<protein>
    <recommendedName>
        <fullName evidence="1">Cyclic-di-AMP phosphodiesterase</fullName>
        <ecNumber evidence="1">3.1.4.-</ecNumber>
    </recommendedName>
</protein>
<organism evidence="5 6">
    <name type="scientific">Aedoeadaptatus nemausensis</name>
    <dbReference type="NCBI Taxonomy" id="2582829"/>
    <lineage>
        <taxon>Bacteria</taxon>
        <taxon>Bacillati</taxon>
        <taxon>Bacillota</taxon>
        <taxon>Tissierellia</taxon>
        <taxon>Tissierellales</taxon>
        <taxon>Peptoniphilaceae</taxon>
        <taxon>Aedoeadaptatus</taxon>
    </lineage>
</organism>
<dbReference type="PROSITE" id="PS50887">
    <property type="entry name" value="GGDEF"/>
    <property type="match status" value="1"/>
</dbReference>
<name>A0A6V6Y5I6_9FIRM</name>
<keyword evidence="3" id="KW-0812">Transmembrane</keyword>
<dbReference type="InterPro" id="IPR000160">
    <property type="entry name" value="GGDEF_dom"/>
</dbReference>
<accession>A0A6V6Y5I6</accession>
<dbReference type="InterPro" id="IPR043128">
    <property type="entry name" value="Rev_trsase/Diguanyl_cyclase"/>
</dbReference>
<comment type="function">
    <text evidence="1">Has phosphodiesterase (PDE) activity against cyclic-di-AMP (c-di-AMP).</text>
</comment>
<dbReference type="InterPro" id="IPR014528">
    <property type="entry name" value="GdpP/PdeA"/>
</dbReference>
<feature type="transmembrane region" description="Helical" evidence="3">
    <location>
        <begin position="12"/>
        <end position="41"/>
    </location>
</feature>
<feature type="binding site" evidence="2">
    <location>
        <position position="357"/>
    </location>
    <ligand>
        <name>Mn(2+)</name>
        <dbReference type="ChEBI" id="CHEBI:29035"/>
        <label>1</label>
    </ligand>
</feature>
<comment type="similarity">
    <text evidence="1">Belongs to the GdpP/PdeA phosphodiesterase family.</text>
</comment>
<dbReference type="Pfam" id="PF01368">
    <property type="entry name" value="DHH"/>
    <property type="match status" value="1"/>
</dbReference>
<dbReference type="SUPFAM" id="SSF64182">
    <property type="entry name" value="DHH phosphoesterases"/>
    <property type="match status" value="1"/>
</dbReference>
<dbReference type="Pfam" id="PF02272">
    <property type="entry name" value="DHHA1"/>
    <property type="match status" value="1"/>
</dbReference>
<gene>
    <name evidence="5" type="ORF">PEPNEM18_01253</name>
</gene>
<feature type="binding site" evidence="2">
    <location>
        <position position="510"/>
    </location>
    <ligand>
        <name>Mn(2+)</name>
        <dbReference type="ChEBI" id="CHEBI:29035"/>
        <label>2</label>
    </ligand>
</feature>
<dbReference type="InterPro" id="IPR001667">
    <property type="entry name" value="DDH_dom"/>
</dbReference>
<keyword evidence="2" id="KW-0479">Metal-binding</keyword>
<evidence type="ECO:0000259" key="4">
    <source>
        <dbReference type="PROSITE" id="PS50887"/>
    </source>
</evidence>
<keyword evidence="1" id="KW-1003">Cell membrane</keyword>
<dbReference type="Proteomes" id="UP000586454">
    <property type="component" value="Unassembled WGS sequence"/>
</dbReference>
<feature type="domain" description="GGDEF" evidence="4">
    <location>
        <begin position="186"/>
        <end position="314"/>
    </location>
</feature>
<evidence type="ECO:0000256" key="1">
    <source>
        <dbReference type="PIRNR" id="PIRNR026583"/>
    </source>
</evidence>
<dbReference type="RefSeq" id="WP_180500328.1">
    <property type="nucleotide sequence ID" value="NZ_CAIJCS010000020.1"/>
</dbReference>
<dbReference type="FunFam" id="3.90.1640.10:FF:000002">
    <property type="entry name" value="Cyclic-di-AMP phosphodiesterase"/>
    <property type="match status" value="1"/>
</dbReference>
<dbReference type="GO" id="GO:0003676">
    <property type="term" value="F:nucleic acid binding"/>
    <property type="evidence" value="ECO:0007669"/>
    <property type="project" value="UniProtKB-UniRule"/>
</dbReference>
<dbReference type="PANTHER" id="PTHR47618:SF2">
    <property type="entry name" value="CYCLIC-DI-AMP PHOSPHODIESTERASE GDPP"/>
    <property type="match status" value="1"/>
</dbReference>
<dbReference type="InterPro" id="IPR051319">
    <property type="entry name" value="Oligoribo/pAp-PDE_c-di-AMP_PDE"/>
</dbReference>
<comment type="catalytic activity">
    <reaction evidence="1">
        <text>3',3'-c-di-AMP + H2O = 5'-O-phosphonoadenylyl-(3'-&gt;5')-adenosine + H(+)</text>
        <dbReference type="Rhea" id="RHEA:54420"/>
        <dbReference type="ChEBI" id="CHEBI:15377"/>
        <dbReference type="ChEBI" id="CHEBI:15378"/>
        <dbReference type="ChEBI" id="CHEBI:71500"/>
        <dbReference type="ChEBI" id="CHEBI:138171"/>
    </reaction>
</comment>
<reference evidence="5 6" key="1">
    <citation type="submission" date="2020-06" db="EMBL/GenBank/DDBJ databases">
        <authorList>
            <person name="Criscuolo A."/>
        </authorList>
    </citation>
    <scope>NUCLEOTIDE SEQUENCE [LARGE SCALE GENOMIC DNA]</scope>
    <source>
        <strain evidence="5">1804121828</strain>
    </source>
</reference>
<proteinExistence type="inferred from homology"/>
<feature type="binding site" evidence="2">
    <location>
        <position position="363"/>
    </location>
    <ligand>
        <name>Mn(2+)</name>
        <dbReference type="ChEBI" id="CHEBI:29035"/>
        <label>2</label>
    </ligand>
</feature>